<dbReference type="Proteomes" id="UP000199476">
    <property type="component" value="Unassembled WGS sequence"/>
</dbReference>
<dbReference type="GO" id="GO:0009103">
    <property type="term" value="P:lipopolysaccharide biosynthetic process"/>
    <property type="evidence" value="ECO:0007669"/>
    <property type="project" value="TreeGrafter"/>
</dbReference>
<keyword evidence="7" id="KW-0460">Magnesium</keyword>
<feature type="transmembrane region" description="Helical" evidence="8">
    <location>
        <begin position="286"/>
        <end position="307"/>
    </location>
</feature>
<keyword evidence="6 8" id="KW-0472">Membrane</keyword>
<feature type="transmembrane region" description="Helical" evidence="8">
    <location>
        <begin position="157"/>
        <end position="174"/>
    </location>
</feature>
<name>A0A1G9HW35_9FIRM</name>
<dbReference type="EMBL" id="FNGO01000002">
    <property type="protein sequence ID" value="SDL17188.1"/>
    <property type="molecule type" value="Genomic_DNA"/>
</dbReference>
<feature type="binding site" evidence="7">
    <location>
        <position position="209"/>
    </location>
    <ligand>
        <name>Mg(2+)</name>
        <dbReference type="ChEBI" id="CHEBI:18420"/>
    </ligand>
</feature>
<proteinExistence type="predicted"/>
<keyword evidence="5 8" id="KW-1133">Transmembrane helix</keyword>
<evidence type="ECO:0000256" key="7">
    <source>
        <dbReference type="PIRSR" id="PIRSR600715-1"/>
    </source>
</evidence>
<dbReference type="AlphaFoldDB" id="A0A1G9HW35"/>
<sequence>MAYLSVLLISLGITYLLTPAVRELAHRLEAVDEPSRRRINIRRVPNLGGLAVYFGFTLALLQSQGVGRDVRGLLVGGSLILLLGTADDLRPIPPMGKFLGQLLAAAALIPFGISIDFITNPLTGGMIHLGLLSIPFTLLWVVSIVNAINLIDGLDGLAAGISAIAAVTLFAVSLQEGQAASALMMLALGGSTLAFLRYNFHPAQIFLGDGGSMLLGYLLAAISILGALKSAAAVTVLVPLLVLGIPIFDTVYAIVRRFYNSRPISQADHGHLHHRLLALGWTQRQVAFIVYLISVFLGVLAVLVNSLKFHRGLLVILIAASFLIYGFWRLGVFSVEIPRDGRKLSREGRQQEMNK</sequence>
<evidence type="ECO:0000313" key="9">
    <source>
        <dbReference type="EMBL" id="SDL17188.1"/>
    </source>
</evidence>
<feature type="transmembrane region" description="Helical" evidence="8">
    <location>
        <begin position="313"/>
        <end position="335"/>
    </location>
</feature>
<evidence type="ECO:0000256" key="8">
    <source>
        <dbReference type="SAM" id="Phobius"/>
    </source>
</evidence>
<feature type="binding site" evidence="7">
    <location>
        <position position="149"/>
    </location>
    <ligand>
        <name>Mg(2+)</name>
        <dbReference type="ChEBI" id="CHEBI:18420"/>
    </ligand>
</feature>
<evidence type="ECO:0000256" key="2">
    <source>
        <dbReference type="ARBA" id="ARBA00022475"/>
    </source>
</evidence>
<dbReference type="GO" id="GO:0005886">
    <property type="term" value="C:plasma membrane"/>
    <property type="evidence" value="ECO:0007669"/>
    <property type="project" value="UniProtKB-SubCell"/>
</dbReference>
<dbReference type="RefSeq" id="WP_089757875.1">
    <property type="nucleotide sequence ID" value="NZ_FNGO01000002.1"/>
</dbReference>
<keyword evidence="7" id="KW-0479">Metal-binding</keyword>
<protein>
    <submittedName>
        <fullName evidence="9">UDP-GlcNAc:undecaprenyl-phosphate GlcNAc-1-phosphate transferase</fullName>
    </submittedName>
</protein>
<feature type="transmembrane region" description="Helical" evidence="8">
    <location>
        <begin position="6"/>
        <end position="25"/>
    </location>
</feature>
<organism evidence="9 10">
    <name type="scientific">Halarsenatibacter silvermanii</name>
    <dbReference type="NCBI Taxonomy" id="321763"/>
    <lineage>
        <taxon>Bacteria</taxon>
        <taxon>Bacillati</taxon>
        <taxon>Bacillota</taxon>
        <taxon>Clostridia</taxon>
        <taxon>Halanaerobiales</taxon>
        <taxon>Halarsenatibacteraceae</taxon>
        <taxon>Halarsenatibacter</taxon>
    </lineage>
</organism>
<reference evidence="9 10" key="1">
    <citation type="submission" date="2016-10" db="EMBL/GenBank/DDBJ databases">
        <authorList>
            <person name="de Groot N.N."/>
        </authorList>
    </citation>
    <scope>NUCLEOTIDE SEQUENCE [LARGE SCALE GENOMIC DNA]</scope>
    <source>
        <strain evidence="9 10">SLAS-1</strain>
    </source>
</reference>
<evidence type="ECO:0000256" key="6">
    <source>
        <dbReference type="ARBA" id="ARBA00023136"/>
    </source>
</evidence>
<evidence type="ECO:0000256" key="1">
    <source>
        <dbReference type="ARBA" id="ARBA00004651"/>
    </source>
</evidence>
<dbReference type="GO" id="GO:0046872">
    <property type="term" value="F:metal ion binding"/>
    <property type="evidence" value="ECO:0007669"/>
    <property type="project" value="UniProtKB-KW"/>
</dbReference>
<dbReference type="GO" id="GO:0071555">
    <property type="term" value="P:cell wall organization"/>
    <property type="evidence" value="ECO:0007669"/>
    <property type="project" value="TreeGrafter"/>
</dbReference>
<dbReference type="PANTHER" id="PTHR22926">
    <property type="entry name" value="PHOSPHO-N-ACETYLMURAMOYL-PENTAPEPTIDE-TRANSFERASE"/>
    <property type="match status" value="1"/>
</dbReference>
<dbReference type="PROSITE" id="PS01348">
    <property type="entry name" value="MRAY_2"/>
    <property type="match status" value="1"/>
</dbReference>
<dbReference type="STRING" id="321763.SAMN04488692_10248"/>
<dbReference type="PANTHER" id="PTHR22926:SF3">
    <property type="entry name" value="UNDECAPRENYL-PHOSPHATE ALPHA-N-ACETYLGLUCOSAMINYL 1-PHOSPHATE TRANSFERASE"/>
    <property type="match status" value="1"/>
</dbReference>
<feature type="transmembrane region" description="Helical" evidence="8">
    <location>
        <begin position="125"/>
        <end position="145"/>
    </location>
</feature>
<dbReference type="InterPro" id="IPR018480">
    <property type="entry name" value="PNAcMuramoyl-5peptid_Trfase_CS"/>
</dbReference>
<dbReference type="InterPro" id="IPR000715">
    <property type="entry name" value="Glycosyl_transferase_4"/>
</dbReference>
<feature type="transmembrane region" description="Helical" evidence="8">
    <location>
        <begin position="180"/>
        <end position="198"/>
    </location>
</feature>
<dbReference type="GO" id="GO:0016780">
    <property type="term" value="F:phosphotransferase activity, for other substituted phosphate groups"/>
    <property type="evidence" value="ECO:0007669"/>
    <property type="project" value="InterPro"/>
</dbReference>
<evidence type="ECO:0000256" key="5">
    <source>
        <dbReference type="ARBA" id="ARBA00022989"/>
    </source>
</evidence>
<gene>
    <name evidence="9" type="ORF">SAMN04488692_10248</name>
</gene>
<keyword evidence="4 8" id="KW-0812">Transmembrane</keyword>
<accession>A0A1G9HW35</accession>
<dbReference type="GO" id="GO:0044038">
    <property type="term" value="P:cell wall macromolecule biosynthetic process"/>
    <property type="evidence" value="ECO:0007669"/>
    <property type="project" value="TreeGrafter"/>
</dbReference>
<evidence type="ECO:0000256" key="4">
    <source>
        <dbReference type="ARBA" id="ARBA00022692"/>
    </source>
</evidence>
<dbReference type="Pfam" id="PF00953">
    <property type="entry name" value="Glycos_transf_4"/>
    <property type="match status" value="1"/>
</dbReference>
<dbReference type="CDD" id="cd06853">
    <property type="entry name" value="GT_WecA_like"/>
    <property type="match status" value="1"/>
</dbReference>
<feature type="transmembrane region" description="Helical" evidence="8">
    <location>
        <begin position="205"/>
        <end position="225"/>
    </location>
</feature>
<feature type="transmembrane region" description="Helical" evidence="8">
    <location>
        <begin position="98"/>
        <end position="119"/>
    </location>
</feature>
<comment type="subcellular location">
    <subcellularLocation>
        <location evidence="1">Cell membrane</location>
        <topology evidence="1">Multi-pass membrane protein</topology>
    </subcellularLocation>
</comment>
<dbReference type="OrthoDB" id="9805475at2"/>
<evidence type="ECO:0000256" key="3">
    <source>
        <dbReference type="ARBA" id="ARBA00022679"/>
    </source>
</evidence>
<keyword evidence="2" id="KW-1003">Cell membrane</keyword>
<comment type="cofactor">
    <cofactor evidence="7">
        <name>Mg(2+)</name>
        <dbReference type="ChEBI" id="CHEBI:18420"/>
    </cofactor>
</comment>
<keyword evidence="10" id="KW-1185">Reference proteome</keyword>
<keyword evidence="3 9" id="KW-0808">Transferase</keyword>
<feature type="transmembrane region" description="Helical" evidence="8">
    <location>
        <begin position="231"/>
        <end position="255"/>
    </location>
</feature>
<feature type="transmembrane region" description="Helical" evidence="8">
    <location>
        <begin position="46"/>
        <end position="64"/>
    </location>
</feature>
<evidence type="ECO:0000313" key="10">
    <source>
        <dbReference type="Proteomes" id="UP000199476"/>
    </source>
</evidence>